<protein>
    <submittedName>
        <fullName evidence="1">Uncharacterized protein</fullName>
    </submittedName>
</protein>
<dbReference type="OrthoDB" id="3609413at2"/>
<dbReference type="RefSeq" id="WP_033429323.1">
    <property type="nucleotide sequence ID" value="NZ_CP034550.1"/>
</dbReference>
<evidence type="ECO:0000313" key="2">
    <source>
        <dbReference type="Proteomes" id="UP000325787"/>
    </source>
</evidence>
<dbReference type="Proteomes" id="UP000325787">
    <property type="component" value="Chromosome"/>
</dbReference>
<accession>A0A5Q0H540</accession>
<dbReference type="EMBL" id="CP034550">
    <property type="protein sequence ID" value="QFZ21259.1"/>
    <property type="molecule type" value="Genomic_DNA"/>
</dbReference>
<reference evidence="2" key="1">
    <citation type="journal article" date="2021" name="Curr. Microbiol.">
        <title>Complete genome of nocamycin-producing strain Saccharothrix syringae NRRL B-16468 reveals the biosynthetic potential for secondary metabolites.</title>
        <authorList>
            <person name="Mo X."/>
            <person name="Yang S."/>
        </authorList>
    </citation>
    <scope>NUCLEOTIDE SEQUENCE [LARGE SCALE GENOMIC DNA]</scope>
    <source>
        <strain evidence="2">ATCC 51364 / DSM 43886 / JCM 6844 / KCTC 9398 / NBRC 14523 / NRRL B-16468 / INA 2240</strain>
    </source>
</reference>
<evidence type="ECO:0000313" key="1">
    <source>
        <dbReference type="EMBL" id="QFZ21259.1"/>
    </source>
</evidence>
<dbReference type="KEGG" id="ssyi:EKG83_31180"/>
<sequence length="235" mass="24850">MTAEQRLDLVAPSGDRVTLTLPGTAPVSSVAAAVRFAGGSHGTGFQIGPRGYHDFASTHVAPAVTTDRFLVHGREVVVAEARDGESSFATLIGAYHELMTVYAGPAPRRDRVFSLFNSLRVDDRVAGMVVAPRSATLLDAMSEHVVVVVRDFGTVSVPGPRQAHDHVPAHAGAPTRHGEVWKVALPGASRAPADHTFVLGCAAGVAEVRLSSSPHRTDRERLDWLDGIGVAWEAA</sequence>
<dbReference type="AlphaFoldDB" id="A0A5Q0H540"/>
<proteinExistence type="predicted"/>
<gene>
    <name evidence="1" type="ORF">EKG83_31180</name>
</gene>
<name>A0A5Q0H540_SACSY</name>
<organism evidence="1 2">
    <name type="scientific">Saccharothrix syringae</name>
    <name type="common">Nocardiopsis syringae</name>
    <dbReference type="NCBI Taxonomy" id="103733"/>
    <lineage>
        <taxon>Bacteria</taxon>
        <taxon>Bacillati</taxon>
        <taxon>Actinomycetota</taxon>
        <taxon>Actinomycetes</taxon>
        <taxon>Pseudonocardiales</taxon>
        <taxon>Pseudonocardiaceae</taxon>
        <taxon>Saccharothrix</taxon>
    </lineage>
</organism>
<keyword evidence="2" id="KW-1185">Reference proteome</keyword>